<dbReference type="InterPro" id="IPR035172">
    <property type="entry name" value="DUF5302"/>
</dbReference>
<feature type="compositionally biased region" description="Basic and acidic residues" evidence="1">
    <location>
        <begin position="17"/>
        <end position="45"/>
    </location>
</feature>
<feature type="region of interest" description="Disordered" evidence="1">
    <location>
        <begin position="1"/>
        <end position="67"/>
    </location>
</feature>
<sequence>MSTEDDSTAQGAPSASDETKRKFREALDKKNDQAKKASGEAHLDGHSAVTHTHGNADTRQEFRRKSG</sequence>
<organism evidence="2 3">
    <name type="scientific">Orlajensenia leifsoniae</name>
    <dbReference type="NCBI Taxonomy" id="2561933"/>
    <lineage>
        <taxon>Bacteria</taxon>
        <taxon>Bacillati</taxon>
        <taxon>Actinomycetota</taxon>
        <taxon>Actinomycetes</taxon>
        <taxon>Micrococcales</taxon>
        <taxon>Microbacteriaceae</taxon>
        <taxon>Orlajensenia</taxon>
    </lineage>
</organism>
<name>A0A4Y9R203_9MICO</name>
<dbReference type="EMBL" id="SPQZ01000002">
    <property type="protein sequence ID" value="TFV98724.1"/>
    <property type="molecule type" value="Genomic_DNA"/>
</dbReference>
<reference evidence="2 3" key="1">
    <citation type="journal article" date="2018" name="J. Microbiol.">
        <title>Leifsonia flava sp. nov., a novel actinobacterium isolated from the rhizosphere of Aquilegia viridiflora.</title>
        <authorList>
            <person name="Cai Y."/>
            <person name="Tao W.Z."/>
            <person name="Ma Y.J."/>
            <person name="Cheng J."/>
            <person name="Zhang M.Y."/>
            <person name="Zhang Y.X."/>
        </authorList>
    </citation>
    <scope>NUCLEOTIDE SEQUENCE [LARGE SCALE GENOMIC DNA]</scope>
    <source>
        <strain evidence="2 3">SYP-B2174</strain>
    </source>
</reference>
<gene>
    <name evidence="2" type="ORF">E4M00_04175</name>
</gene>
<feature type="compositionally biased region" description="Basic and acidic residues" evidence="1">
    <location>
        <begin position="54"/>
        <end position="67"/>
    </location>
</feature>
<keyword evidence="3" id="KW-1185">Reference proteome</keyword>
<dbReference type="Pfam" id="PF17227">
    <property type="entry name" value="DUF5302"/>
    <property type="match status" value="1"/>
</dbReference>
<evidence type="ECO:0000313" key="2">
    <source>
        <dbReference type="EMBL" id="TFV98724.1"/>
    </source>
</evidence>
<accession>A0A4Y9R203</accession>
<evidence type="ECO:0008006" key="4">
    <source>
        <dbReference type="Google" id="ProtNLM"/>
    </source>
</evidence>
<proteinExistence type="predicted"/>
<evidence type="ECO:0000256" key="1">
    <source>
        <dbReference type="SAM" id="MobiDB-lite"/>
    </source>
</evidence>
<dbReference type="RefSeq" id="WP_056163939.1">
    <property type="nucleotide sequence ID" value="NZ_SPQZ01000002.1"/>
</dbReference>
<comment type="caution">
    <text evidence="2">The sequence shown here is derived from an EMBL/GenBank/DDBJ whole genome shotgun (WGS) entry which is preliminary data.</text>
</comment>
<dbReference type="Proteomes" id="UP000298127">
    <property type="component" value="Unassembled WGS sequence"/>
</dbReference>
<dbReference type="AlphaFoldDB" id="A0A4Y9R203"/>
<evidence type="ECO:0000313" key="3">
    <source>
        <dbReference type="Proteomes" id="UP000298127"/>
    </source>
</evidence>
<protein>
    <recommendedName>
        <fullName evidence="4">DUF5302 domain-containing protein</fullName>
    </recommendedName>
</protein>